<sequence>MFSVSFEPRRGPDPIAYQVADDRVLCAPGCLTHAEAQAIVDSGRRAGDVHRWTVDLYPGDADLRCDGCRRVLVQAPPDDEPNDEEELKEGTQL</sequence>
<feature type="region of interest" description="Disordered" evidence="1">
    <location>
        <begin position="74"/>
        <end position="93"/>
    </location>
</feature>
<comment type="caution">
    <text evidence="2">The sequence shown here is derived from an EMBL/GenBank/DDBJ whole genome shotgun (WGS) entry which is preliminary data.</text>
</comment>
<name>A0ABW6SKD3_9ACTN</name>
<dbReference type="Proteomes" id="UP001602013">
    <property type="component" value="Unassembled WGS sequence"/>
</dbReference>
<dbReference type="RefSeq" id="WP_387409412.1">
    <property type="nucleotide sequence ID" value="NZ_JBIASD010000004.1"/>
</dbReference>
<feature type="compositionally biased region" description="Acidic residues" evidence="1">
    <location>
        <begin position="77"/>
        <end position="87"/>
    </location>
</feature>
<organism evidence="2 3">
    <name type="scientific">Microtetraspora malaysiensis</name>
    <dbReference type="NCBI Taxonomy" id="161358"/>
    <lineage>
        <taxon>Bacteria</taxon>
        <taxon>Bacillati</taxon>
        <taxon>Actinomycetota</taxon>
        <taxon>Actinomycetes</taxon>
        <taxon>Streptosporangiales</taxon>
        <taxon>Streptosporangiaceae</taxon>
        <taxon>Microtetraspora</taxon>
    </lineage>
</organism>
<dbReference type="EMBL" id="JBIASD010000004">
    <property type="protein sequence ID" value="MFF3665416.1"/>
    <property type="molecule type" value="Genomic_DNA"/>
</dbReference>
<gene>
    <name evidence="2" type="ORF">ACFYXI_07460</name>
</gene>
<evidence type="ECO:0000313" key="2">
    <source>
        <dbReference type="EMBL" id="MFF3665416.1"/>
    </source>
</evidence>
<reference evidence="2 3" key="1">
    <citation type="submission" date="2024-10" db="EMBL/GenBank/DDBJ databases">
        <title>The Natural Products Discovery Center: Release of the First 8490 Sequenced Strains for Exploring Actinobacteria Biosynthetic Diversity.</title>
        <authorList>
            <person name="Kalkreuter E."/>
            <person name="Kautsar S.A."/>
            <person name="Yang D."/>
            <person name="Bader C.D."/>
            <person name="Teijaro C.N."/>
            <person name="Fluegel L."/>
            <person name="Davis C.M."/>
            <person name="Simpson J.R."/>
            <person name="Lauterbach L."/>
            <person name="Steele A.D."/>
            <person name="Gui C."/>
            <person name="Meng S."/>
            <person name="Li G."/>
            <person name="Viehrig K."/>
            <person name="Ye F."/>
            <person name="Su P."/>
            <person name="Kiefer A.F."/>
            <person name="Nichols A."/>
            <person name="Cepeda A.J."/>
            <person name="Yan W."/>
            <person name="Fan B."/>
            <person name="Jiang Y."/>
            <person name="Adhikari A."/>
            <person name="Zheng C.-J."/>
            <person name="Schuster L."/>
            <person name="Cowan T.M."/>
            <person name="Smanski M.J."/>
            <person name="Chevrette M.G."/>
            <person name="De Carvalho L.P.S."/>
            <person name="Shen B."/>
        </authorList>
    </citation>
    <scope>NUCLEOTIDE SEQUENCE [LARGE SCALE GENOMIC DNA]</scope>
    <source>
        <strain evidence="2 3">NPDC002173</strain>
    </source>
</reference>
<evidence type="ECO:0000256" key="1">
    <source>
        <dbReference type="SAM" id="MobiDB-lite"/>
    </source>
</evidence>
<protein>
    <submittedName>
        <fullName evidence="2">Uncharacterized protein</fullName>
    </submittedName>
</protein>
<accession>A0ABW6SKD3</accession>
<keyword evidence="3" id="KW-1185">Reference proteome</keyword>
<evidence type="ECO:0000313" key="3">
    <source>
        <dbReference type="Proteomes" id="UP001602013"/>
    </source>
</evidence>
<proteinExistence type="predicted"/>